<organism evidence="1">
    <name type="scientific">Siphoviridae sp. ctsus30</name>
    <dbReference type="NCBI Taxonomy" id="2826488"/>
    <lineage>
        <taxon>Viruses</taxon>
        <taxon>Duplodnaviria</taxon>
        <taxon>Heunggongvirae</taxon>
        <taxon>Uroviricota</taxon>
        <taxon>Caudoviricetes</taxon>
    </lineage>
</organism>
<protein>
    <submittedName>
        <fullName evidence="1">Protealysin propeptide</fullName>
    </submittedName>
</protein>
<proteinExistence type="predicted"/>
<name>A0A8S5MVU5_9CAUD</name>
<sequence length="39" mass="4228">MCHCLCLSVCATQPRCCIVPPVGIEPTLTLTIKRGKLKT</sequence>
<dbReference type="EMBL" id="BK014997">
    <property type="protein sequence ID" value="DAD86324.1"/>
    <property type="molecule type" value="Genomic_DNA"/>
</dbReference>
<reference evidence="1" key="1">
    <citation type="journal article" date="2021" name="Proc. Natl. Acad. Sci. U.S.A.">
        <title>A Catalog of Tens of Thousands of Viruses from Human Metagenomes Reveals Hidden Associations with Chronic Diseases.</title>
        <authorList>
            <person name="Tisza M.J."/>
            <person name="Buck C.B."/>
        </authorList>
    </citation>
    <scope>NUCLEOTIDE SEQUENCE</scope>
    <source>
        <strain evidence="1">Ctsus30</strain>
    </source>
</reference>
<evidence type="ECO:0000313" key="1">
    <source>
        <dbReference type="EMBL" id="DAD86324.1"/>
    </source>
</evidence>
<accession>A0A8S5MVU5</accession>